<dbReference type="InterPro" id="IPR006311">
    <property type="entry name" value="TAT_signal"/>
</dbReference>
<organism evidence="5 6">
    <name type="scientific">Azorhizophilus paspali</name>
    <name type="common">Azotobacter paspali</name>
    <dbReference type="NCBI Taxonomy" id="69963"/>
    <lineage>
        <taxon>Bacteria</taxon>
        <taxon>Pseudomonadati</taxon>
        <taxon>Pseudomonadota</taxon>
        <taxon>Gammaproteobacteria</taxon>
        <taxon>Pseudomonadales</taxon>
        <taxon>Pseudomonadaceae</taxon>
        <taxon>Azorhizophilus</taxon>
    </lineage>
</organism>
<proteinExistence type="predicted"/>
<comment type="subcellular location">
    <subcellularLocation>
        <location evidence="1">Periplasm</location>
    </subcellularLocation>
</comment>
<reference evidence="5 6" key="1">
    <citation type="submission" date="2024-09" db="EMBL/GenBank/DDBJ databases">
        <authorList>
            <person name="Sun Q."/>
            <person name="Mori K."/>
        </authorList>
    </citation>
    <scope>NUCLEOTIDE SEQUENCE [LARGE SCALE GENOMIC DNA]</scope>
    <source>
        <strain evidence="5 6">NCAIM B.01794</strain>
    </source>
</reference>
<dbReference type="InterPro" id="IPR015168">
    <property type="entry name" value="SsuA/THI5"/>
</dbReference>
<evidence type="ECO:0000259" key="4">
    <source>
        <dbReference type="Pfam" id="PF09084"/>
    </source>
</evidence>
<keyword evidence="6" id="KW-1185">Reference proteome</keyword>
<dbReference type="InterPro" id="IPR010067">
    <property type="entry name" value="ABC_SsuA_sub-bd"/>
</dbReference>
<dbReference type="PROSITE" id="PS51318">
    <property type="entry name" value="TAT"/>
    <property type="match status" value="1"/>
</dbReference>
<dbReference type="Pfam" id="PF09084">
    <property type="entry name" value="NMT1"/>
    <property type="match status" value="1"/>
</dbReference>
<evidence type="ECO:0000313" key="5">
    <source>
        <dbReference type="EMBL" id="MFC0709998.1"/>
    </source>
</evidence>
<keyword evidence="3" id="KW-0732">Signal</keyword>
<dbReference type="SUPFAM" id="SSF53850">
    <property type="entry name" value="Periplasmic binding protein-like II"/>
    <property type="match status" value="1"/>
</dbReference>
<comment type="caution">
    <text evidence="5">The sequence shown here is derived from an EMBL/GenBank/DDBJ whole genome shotgun (WGS) entry which is preliminary data.</text>
</comment>
<evidence type="ECO:0000256" key="2">
    <source>
        <dbReference type="ARBA" id="ARBA00022448"/>
    </source>
</evidence>
<feature type="domain" description="SsuA/THI5-like" evidence="4">
    <location>
        <begin position="82"/>
        <end position="200"/>
    </location>
</feature>
<dbReference type="RefSeq" id="WP_376945550.1">
    <property type="nucleotide sequence ID" value="NZ_CP171449.1"/>
</dbReference>
<dbReference type="PANTHER" id="PTHR30024">
    <property type="entry name" value="ALIPHATIC SULFONATES-BINDING PROTEIN-RELATED"/>
    <property type="match status" value="1"/>
</dbReference>
<accession>A0ABV6SLF1</accession>
<name>A0ABV6SLF1_AZOPA</name>
<keyword evidence="2" id="KW-0813">Transport</keyword>
<dbReference type="EMBL" id="JBHLSS010000064">
    <property type="protein sequence ID" value="MFC0709998.1"/>
    <property type="molecule type" value="Genomic_DNA"/>
</dbReference>
<protein>
    <submittedName>
        <fullName evidence="5">ABC transporter substrate-binding protein</fullName>
    </submittedName>
</protein>
<evidence type="ECO:0000313" key="6">
    <source>
        <dbReference type="Proteomes" id="UP001589891"/>
    </source>
</evidence>
<sequence length="332" mass="35632">MSRPSDGLSRRRFLAGSAGALALSPLLLHGRRAGAAGAATPSRLRVAQYKGGDKLLLEAAGLADTPYPIDWAEFASGNLMVEAMNGGSLDLAYGSEIPPLFGYLKGARIRVVGVIKGDVNEQTVLVPKDSPIRSIADLKGKRVGYVRATTTQYYLTKMLDEVGLSFADIQAINLTVPDGGAAFRTGQLDAWAIYGYSVPLAQTSVGARVLKRANGYLSGNYLFFAAPEAIADPQRHAAIADYFARLQKAFAWRQANPERYAAALAPEIGVPIEAVLTLLRNESQVRRLVAVDDEAIRSQQDVADTFHKAGVIERSVDVRPLWDLSFATALAG</sequence>
<evidence type="ECO:0000256" key="3">
    <source>
        <dbReference type="ARBA" id="ARBA00022729"/>
    </source>
</evidence>
<dbReference type="Proteomes" id="UP001589891">
    <property type="component" value="Unassembled WGS sequence"/>
</dbReference>
<dbReference type="NCBIfam" id="TIGR01728">
    <property type="entry name" value="SsuA_fam"/>
    <property type="match status" value="1"/>
</dbReference>
<dbReference type="CDD" id="cd13558">
    <property type="entry name" value="PBP2_SsuA_like_2"/>
    <property type="match status" value="1"/>
</dbReference>
<evidence type="ECO:0000256" key="1">
    <source>
        <dbReference type="ARBA" id="ARBA00004418"/>
    </source>
</evidence>
<gene>
    <name evidence="5" type="ORF">ACFFGX_10635</name>
</gene>
<dbReference type="PANTHER" id="PTHR30024:SF48">
    <property type="entry name" value="ABC TRANSPORTER SUBSTRATE-BINDING PROTEIN"/>
    <property type="match status" value="1"/>
</dbReference>
<dbReference type="Gene3D" id="3.40.190.10">
    <property type="entry name" value="Periplasmic binding protein-like II"/>
    <property type="match status" value="2"/>
</dbReference>